<keyword evidence="11" id="KW-1133">Transmembrane helix</keyword>
<dbReference type="SUPFAM" id="SSF81442">
    <property type="entry name" value="Cytochrome c oxidase subunit I-like"/>
    <property type="match status" value="1"/>
</dbReference>
<dbReference type="Gene3D" id="1.20.210.10">
    <property type="entry name" value="Cytochrome c oxidase-like, subunit I domain"/>
    <property type="match status" value="2"/>
</dbReference>
<dbReference type="GO" id="GO:0016491">
    <property type="term" value="F:oxidoreductase activity"/>
    <property type="evidence" value="ECO:0007669"/>
    <property type="project" value="InterPro"/>
</dbReference>
<evidence type="ECO:0000256" key="9">
    <source>
        <dbReference type="ARBA" id="ARBA00049512"/>
    </source>
</evidence>
<dbReference type="GO" id="GO:0005507">
    <property type="term" value="F:copper ion binding"/>
    <property type="evidence" value="ECO:0007669"/>
    <property type="project" value="InterPro"/>
</dbReference>
<comment type="similarity">
    <text evidence="4">Belongs to the heme-copper respiratory oxidase family.</text>
</comment>
<dbReference type="PANTHER" id="PTHR10422:SF18">
    <property type="entry name" value="CYTOCHROME C OXIDASE SUBUNIT 1"/>
    <property type="match status" value="1"/>
</dbReference>
<dbReference type="Pfam" id="PF00033">
    <property type="entry name" value="Cytochrome_B"/>
    <property type="match status" value="1"/>
</dbReference>
<evidence type="ECO:0000256" key="2">
    <source>
        <dbReference type="ARBA" id="ARBA00001971"/>
    </source>
</evidence>
<feature type="transmembrane region" description="Helical" evidence="11">
    <location>
        <begin position="378"/>
        <end position="401"/>
    </location>
</feature>
<dbReference type="Proteomes" id="UP000663864">
    <property type="component" value="Unassembled WGS sequence"/>
</dbReference>
<evidence type="ECO:0000313" key="16">
    <source>
        <dbReference type="Proteomes" id="UP000663864"/>
    </source>
</evidence>
<dbReference type="InterPro" id="IPR027387">
    <property type="entry name" value="Cytb/b6-like_sf"/>
</dbReference>
<evidence type="ECO:0000256" key="3">
    <source>
        <dbReference type="ARBA" id="ARBA00004673"/>
    </source>
</evidence>
<feature type="transmembrane region" description="Helical" evidence="11">
    <location>
        <begin position="193"/>
        <end position="215"/>
    </location>
</feature>
<dbReference type="PROSITE" id="PS50857">
    <property type="entry name" value="COX2_CUA"/>
    <property type="match status" value="1"/>
</dbReference>
<gene>
    <name evidence="15" type="ORF">ZHD862_LOCUS33716</name>
</gene>
<feature type="transmembrane region" description="Helical" evidence="11">
    <location>
        <begin position="92"/>
        <end position="116"/>
    </location>
</feature>
<feature type="transmembrane region" description="Helical" evidence="11">
    <location>
        <begin position="538"/>
        <end position="555"/>
    </location>
</feature>
<dbReference type="GO" id="GO:0006123">
    <property type="term" value="P:mitochondrial electron transport, cytochrome c to oxygen"/>
    <property type="evidence" value="ECO:0007669"/>
    <property type="project" value="TreeGrafter"/>
</dbReference>
<dbReference type="Gene3D" id="1.20.810.10">
    <property type="entry name" value="Cytochrome Bc1 Complex, Chain C"/>
    <property type="match status" value="1"/>
</dbReference>
<dbReference type="PANTHER" id="PTHR10422">
    <property type="entry name" value="CYTOCHROME C OXIDASE SUBUNIT 1"/>
    <property type="match status" value="1"/>
</dbReference>
<evidence type="ECO:0000256" key="5">
    <source>
        <dbReference type="ARBA" id="ARBA00012944"/>
    </source>
</evidence>
<feature type="transmembrane region" description="Helical" evidence="11">
    <location>
        <begin position="501"/>
        <end position="518"/>
    </location>
</feature>
<evidence type="ECO:0000259" key="14">
    <source>
        <dbReference type="PROSITE" id="PS51002"/>
    </source>
</evidence>
<reference evidence="15" key="1">
    <citation type="submission" date="2021-02" db="EMBL/GenBank/DDBJ databases">
        <authorList>
            <person name="Nowell W R."/>
        </authorList>
    </citation>
    <scope>NUCLEOTIDE SEQUENCE</scope>
</reference>
<dbReference type="GO" id="GO:0008137">
    <property type="term" value="F:NADH dehydrogenase (ubiquinone) activity"/>
    <property type="evidence" value="ECO:0007669"/>
    <property type="project" value="UniProtKB-EC"/>
</dbReference>
<comment type="cofactor">
    <cofactor evidence="2">
        <name>heme</name>
        <dbReference type="ChEBI" id="CHEBI:30413"/>
    </cofactor>
</comment>
<accession>A0A815LZN7</accession>
<evidence type="ECO:0000256" key="4">
    <source>
        <dbReference type="ARBA" id="ARBA00009578"/>
    </source>
</evidence>
<feature type="transmembrane region" description="Helical" evidence="11">
    <location>
        <begin position="339"/>
        <end position="358"/>
    </location>
</feature>
<evidence type="ECO:0000259" key="12">
    <source>
        <dbReference type="PROSITE" id="PS50855"/>
    </source>
</evidence>
<dbReference type="Pfam" id="PF00116">
    <property type="entry name" value="COX2"/>
    <property type="match status" value="1"/>
</dbReference>
<evidence type="ECO:0000313" key="15">
    <source>
        <dbReference type="EMBL" id="CAF1415462.1"/>
    </source>
</evidence>
<evidence type="ECO:0000256" key="6">
    <source>
        <dbReference type="ARBA" id="ARBA00015947"/>
    </source>
</evidence>
<feature type="transmembrane region" description="Helical" evidence="11">
    <location>
        <begin position="469"/>
        <end position="489"/>
    </location>
</feature>
<dbReference type="GO" id="GO:0016020">
    <property type="term" value="C:membrane"/>
    <property type="evidence" value="ECO:0007669"/>
    <property type="project" value="InterPro"/>
</dbReference>
<feature type="transmembrane region" description="Helical" evidence="11">
    <location>
        <begin position="128"/>
        <end position="149"/>
    </location>
</feature>
<evidence type="ECO:0000256" key="10">
    <source>
        <dbReference type="ARBA" id="ARBA00049551"/>
    </source>
</evidence>
<dbReference type="UniPathway" id="UPA00705"/>
<dbReference type="GO" id="GO:0004129">
    <property type="term" value="F:cytochrome-c oxidase activity"/>
    <property type="evidence" value="ECO:0007669"/>
    <property type="project" value="UniProtKB-EC"/>
</dbReference>
<dbReference type="InterPro" id="IPR001750">
    <property type="entry name" value="ND/Mrp_TM"/>
</dbReference>
<evidence type="ECO:0000256" key="7">
    <source>
        <dbReference type="ARBA" id="ARBA00022842"/>
    </source>
</evidence>
<feature type="transmembrane region" description="Helical" evidence="11">
    <location>
        <begin position="50"/>
        <end position="71"/>
    </location>
</feature>
<evidence type="ECO:0000256" key="1">
    <source>
        <dbReference type="ARBA" id="ARBA00001935"/>
    </source>
</evidence>
<dbReference type="InterPro" id="IPR002429">
    <property type="entry name" value="CcO_II-like_C"/>
</dbReference>
<evidence type="ECO:0000256" key="8">
    <source>
        <dbReference type="ARBA" id="ARBA00032715"/>
    </source>
</evidence>
<dbReference type="InterPro" id="IPR008972">
    <property type="entry name" value="Cupredoxin"/>
</dbReference>
<comment type="caution">
    <text evidence="15">The sequence shown here is derived from an EMBL/GenBank/DDBJ whole genome shotgun (WGS) entry which is preliminary data.</text>
</comment>
<dbReference type="InterPro" id="IPR036927">
    <property type="entry name" value="Cyt_c_oxase-like_su1_sf"/>
</dbReference>
<comment type="cofactor">
    <cofactor evidence="1">
        <name>Cu cation</name>
        <dbReference type="ChEBI" id="CHEBI:23378"/>
    </cofactor>
</comment>
<dbReference type="AlphaFoldDB" id="A0A815LZN7"/>
<dbReference type="InterPro" id="IPR023616">
    <property type="entry name" value="Cyt_c_oxase-like_su1_dom"/>
</dbReference>
<proteinExistence type="inferred from homology"/>
<comment type="pathway">
    <text evidence="3">Energy metabolism; oxidative phosphorylation.</text>
</comment>
<dbReference type="PROSITE" id="PS50855">
    <property type="entry name" value="COX1"/>
    <property type="match status" value="1"/>
</dbReference>
<organism evidence="15 16">
    <name type="scientific">Rotaria sordida</name>
    <dbReference type="NCBI Taxonomy" id="392033"/>
    <lineage>
        <taxon>Eukaryota</taxon>
        <taxon>Metazoa</taxon>
        <taxon>Spiralia</taxon>
        <taxon>Gnathifera</taxon>
        <taxon>Rotifera</taxon>
        <taxon>Eurotatoria</taxon>
        <taxon>Bdelloidea</taxon>
        <taxon>Philodinida</taxon>
        <taxon>Philodinidae</taxon>
        <taxon>Rotaria</taxon>
    </lineage>
</organism>
<sequence length="594" mass="66614">MRLLVGLGSGTGSVDLVIFRLHVAGVSSILASINFITTCIKAIIVTRFLLLLRLPVLAGGITILLLDRNFGSSFFDPSGGGNPIFLSKKGEIFGYLGIVYAIISIGLLGFIVWAHHIFTVGIDVDTRAYFTAATIAIAVPTGIKIFSWIGTLFGGVYRFDYLLLLDIVLHDTYYVVAHFHYVLRIGAKLRVYIYYSIGLTIHYGYVFIYAFLLVLMGNSRSFKIIYSFIGKRKILGYVQNRKGPTKVLIIGLLQPVIDGVIQVLSGFLLSLYYNDSVHYAFYSVMYLILEVENGYKIRFLHSRGASLLFFLIFIHIGRAGLLLKLGSVGLIYVVIYLNFIVKLHWLGLGVLVLILIILRLRDLKIIIAYSSVAHIRIVFYVIIIGFGVVGLIEISLSINLILKYAAIRAPTPISSLVHSSTLVVAGVYILLQFNYCLMDLLDVLKYVRLLTLLIRTIGLLVEIDIKKLIAYSTLSHVSLILLILSLKLYKVVYFHLNIHAIFKSTIFMCFGFVILISFHGQDKRLARLVNLNPLLKIVYYYSALCLIGLPFLRDIDSYIDSEGRIRLIDVDNRVVVPVQEHIRALITSADVIHS</sequence>
<feature type="transmembrane region" description="Helical" evidence="11">
    <location>
        <begin position="307"/>
        <end position="333"/>
    </location>
</feature>
<dbReference type="GO" id="GO:0005739">
    <property type="term" value="C:mitochondrion"/>
    <property type="evidence" value="ECO:0007669"/>
    <property type="project" value="GOC"/>
</dbReference>
<dbReference type="InterPro" id="IPR016174">
    <property type="entry name" value="Di-haem_cyt_TM"/>
</dbReference>
<feature type="transmembrane region" description="Helical" evidence="11">
    <location>
        <begin position="247"/>
        <end position="273"/>
    </location>
</feature>
<keyword evidence="11" id="KW-0472">Membrane</keyword>
<dbReference type="SUPFAM" id="SSF49503">
    <property type="entry name" value="Cupredoxins"/>
    <property type="match status" value="1"/>
</dbReference>
<dbReference type="PRINTS" id="PR01166">
    <property type="entry name" value="CYCOXIDASEII"/>
</dbReference>
<keyword evidence="11" id="KW-0812">Transmembrane</keyword>
<dbReference type="PROSITE" id="PS51002">
    <property type="entry name" value="CYTB_NTER"/>
    <property type="match status" value="1"/>
</dbReference>
<feature type="domain" description="Cytochrome oxidase subunit II copper A binding" evidence="13">
    <location>
        <begin position="523"/>
        <end position="594"/>
    </location>
</feature>
<protein>
    <recommendedName>
        <fullName evidence="6">Cytochrome c oxidase subunit 1</fullName>
        <ecNumber evidence="5">7.1.1.2</ecNumber>
    </recommendedName>
    <alternativeName>
        <fullName evidence="8">Cytochrome c oxidase polypeptide I</fullName>
    </alternativeName>
</protein>
<dbReference type="GO" id="GO:0020037">
    <property type="term" value="F:heme binding"/>
    <property type="evidence" value="ECO:0007669"/>
    <property type="project" value="InterPro"/>
</dbReference>
<dbReference type="Pfam" id="PF00361">
    <property type="entry name" value="Proton_antipo_M"/>
    <property type="match status" value="1"/>
</dbReference>
<evidence type="ECO:0000256" key="11">
    <source>
        <dbReference type="SAM" id="Phobius"/>
    </source>
</evidence>
<dbReference type="Gene3D" id="2.60.40.420">
    <property type="entry name" value="Cupredoxins - blue copper proteins"/>
    <property type="match status" value="1"/>
</dbReference>
<dbReference type="SUPFAM" id="SSF81342">
    <property type="entry name" value="Transmembrane di-heme cytochromes"/>
    <property type="match status" value="1"/>
</dbReference>
<dbReference type="InterPro" id="IPR000883">
    <property type="entry name" value="Cyt_C_Oxase_1"/>
</dbReference>
<feature type="transmembrane region" description="Helical" evidence="11">
    <location>
        <begin position="413"/>
        <end position="431"/>
    </location>
</feature>
<keyword evidence="7" id="KW-0460">Magnesium</keyword>
<evidence type="ECO:0000259" key="13">
    <source>
        <dbReference type="PROSITE" id="PS50857"/>
    </source>
</evidence>
<dbReference type="Pfam" id="PF00115">
    <property type="entry name" value="COX1"/>
    <property type="match status" value="1"/>
</dbReference>
<dbReference type="EC" id="7.1.1.2" evidence="5"/>
<comment type="catalytic activity">
    <reaction evidence="9">
        <text>4 Fe(II)-[cytochrome c] + O2 + 8 H(+)(in) = 4 Fe(III)-[cytochrome c] + 2 H2O + 4 H(+)(out)</text>
        <dbReference type="Rhea" id="RHEA:11436"/>
        <dbReference type="Rhea" id="RHEA-COMP:10350"/>
        <dbReference type="Rhea" id="RHEA-COMP:14399"/>
        <dbReference type="ChEBI" id="CHEBI:15377"/>
        <dbReference type="ChEBI" id="CHEBI:15378"/>
        <dbReference type="ChEBI" id="CHEBI:15379"/>
        <dbReference type="ChEBI" id="CHEBI:29033"/>
        <dbReference type="ChEBI" id="CHEBI:29034"/>
        <dbReference type="EC" id="7.1.1.9"/>
    </reaction>
    <physiologicalReaction direction="left-to-right" evidence="9">
        <dbReference type="Rhea" id="RHEA:11437"/>
    </physiologicalReaction>
</comment>
<feature type="transmembrane region" description="Helical" evidence="11">
    <location>
        <begin position="161"/>
        <end position="181"/>
    </location>
</feature>
<feature type="transmembrane region" description="Helical" evidence="11">
    <location>
        <begin position="21"/>
        <end position="44"/>
    </location>
</feature>
<name>A0A815LZN7_9BILA</name>
<dbReference type="EMBL" id="CAJNOT010004090">
    <property type="protein sequence ID" value="CAF1415462.1"/>
    <property type="molecule type" value="Genomic_DNA"/>
</dbReference>
<feature type="domain" description="Cytochrome b/b6 N-terminal region profile" evidence="14">
    <location>
        <begin position="260"/>
        <end position="463"/>
    </location>
</feature>
<dbReference type="InterPro" id="IPR005797">
    <property type="entry name" value="Cyt_b/b6_N"/>
</dbReference>
<dbReference type="GO" id="GO:0015990">
    <property type="term" value="P:electron transport coupled proton transport"/>
    <property type="evidence" value="ECO:0007669"/>
    <property type="project" value="TreeGrafter"/>
</dbReference>
<feature type="domain" description="Cytochrome oxidase subunit I profile" evidence="12">
    <location>
        <begin position="1"/>
        <end position="192"/>
    </location>
</feature>
<comment type="catalytic activity">
    <reaction evidence="10">
        <text>a ubiquinone + NADH + 5 H(+)(in) = a ubiquinol + NAD(+) + 4 H(+)(out)</text>
        <dbReference type="Rhea" id="RHEA:29091"/>
        <dbReference type="Rhea" id="RHEA-COMP:9565"/>
        <dbReference type="Rhea" id="RHEA-COMP:9566"/>
        <dbReference type="ChEBI" id="CHEBI:15378"/>
        <dbReference type="ChEBI" id="CHEBI:16389"/>
        <dbReference type="ChEBI" id="CHEBI:17976"/>
        <dbReference type="ChEBI" id="CHEBI:57540"/>
        <dbReference type="ChEBI" id="CHEBI:57945"/>
        <dbReference type="EC" id="7.1.1.2"/>
    </reaction>
</comment>